<dbReference type="Pfam" id="PF00226">
    <property type="entry name" value="DnaJ"/>
    <property type="match status" value="1"/>
</dbReference>
<dbReference type="PANTHER" id="PTHR44144">
    <property type="entry name" value="DNAJ HOMOLOG SUBFAMILY C MEMBER 9"/>
    <property type="match status" value="1"/>
</dbReference>
<dbReference type="PANTHER" id="PTHR44144:SF1">
    <property type="entry name" value="DNAJ HOMOLOG SUBFAMILY C MEMBER 9"/>
    <property type="match status" value="1"/>
</dbReference>
<organism evidence="3 4">
    <name type="scientific">Pseudallescheria apiosperma</name>
    <name type="common">Scedosporium apiospermum</name>
    <dbReference type="NCBI Taxonomy" id="563466"/>
    <lineage>
        <taxon>Eukaryota</taxon>
        <taxon>Fungi</taxon>
        <taxon>Dikarya</taxon>
        <taxon>Ascomycota</taxon>
        <taxon>Pezizomycotina</taxon>
        <taxon>Sordariomycetes</taxon>
        <taxon>Hypocreomycetidae</taxon>
        <taxon>Microascales</taxon>
        <taxon>Microascaceae</taxon>
        <taxon>Scedosporium</taxon>
    </lineage>
</organism>
<evidence type="ECO:0000256" key="1">
    <source>
        <dbReference type="SAM" id="MobiDB-lite"/>
    </source>
</evidence>
<dbReference type="SMART" id="SM00271">
    <property type="entry name" value="DnaJ"/>
    <property type="match status" value="1"/>
</dbReference>
<feature type="region of interest" description="Disordered" evidence="1">
    <location>
        <begin position="217"/>
        <end position="320"/>
    </location>
</feature>
<dbReference type="InterPro" id="IPR018253">
    <property type="entry name" value="DnaJ_domain_CS"/>
</dbReference>
<dbReference type="Pfam" id="PF23302">
    <property type="entry name" value="HTH_DNAJC9"/>
    <property type="match status" value="1"/>
</dbReference>
<dbReference type="OMA" id="WLDLWSK"/>
<dbReference type="InterPro" id="IPR036869">
    <property type="entry name" value="J_dom_sf"/>
</dbReference>
<gene>
    <name evidence="3" type="ORF">SAPIO_CDS8182</name>
</gene>
<dbReference type="GeneID" id="27727254"/>
<feature type="domain" description="J" evidence="2">
    <location>
        <begin position="17"/>
        <end position="84"/>
    </location>
</feature>
<keyword evidence="4" id="KW-1185">Reference proteome</keyword>
<evidence type="ECO:0000259" key="2">
    <source>
        <dbReference type="PROSITE" id="PS50076"/>
    </source>
</evidence>
<comment type="caution">
    <text evidence="3">The sequence shown here is derived from an EMBL/GenBank/DDBJ whole genome shotgun (WGS) entry which is preliminary data.</text>
</comment>
<dbReference type="InterPro" id="IPR052594">
    <property type="entry name" value="J_domain-containing_protein"/>
</dbReference>
<dbReference type="RefSeq" id="XP_016640139.1">
    <property type="nucleotide sequence ID" value="XM_016789876.1"/>
</dbReference>
<dbReference type="InterPro" id="IPR001623">
    <property type="entry name" value="DnaJ_domain"/>
</dbReference>
<dbReference type="Proteomes" id="UP000028545">
    <property type="component" value="Unassembled WGS sequence"/>
</dbReference>
<feature type="compositionally biased region" description="Basic and acidic residues" evidence="1">
    <location>
        <begin position="258"/>
        <end position="269"/>
    </location>
</feature>
<proteinExistence type="predicted"/>
<dbReference type="KEGG" id="sapo:SAPIO_CDS8182"/>
<dbReference type="FunFam" id="1.10.287.110:FF:000110">
    <property type="entry name" value="DnaJ domain protein (AFU_orthologue AFUA_2G13210)"/>
    <property type="match status" value="1"/>
</dbReference>
<dbReference type="PROSITE" id="PS00636">
    <property type="entry name" value="DNAJ_1"/>
    <property type="match status" value="1"/>
</dbReference>
<dbReference type="GO" id="GO:0005634">
    <property type="term" value="C:nucleus"/>
    <property type="evidence" value="ECO:0007669"/>
    <property type="project" value="TreeGrafter"/>
</dbReference>
<feature type="region of interest" description="Disordered" evidence="1">
    <location>
        <begin position="1"/>
        <end position="21"/>
    </location>
</feature>
<dbReference type="Gene3D" id="1.10.287.110">
    <property type="entry name" value="DnaJ domain"/>
    <property type="match status" value="1"/>
</dbReference>
<dbReference type="GO" id="GO:0005737">
    <property type="term" value="C:cytoplasm"/>
    <property type="evidence" value="ECO:0007669"/>
    <property type="project" value="TreeGrafter"/>
</dbReference>
<dbReference type="PRINTS" id="PR00625">
    <property type="entry name" value="JDOMAIN"/>
</dbReference>
<protein>
    <submittedName>
        <fullName evidence="3">LysM domain-containing protein</fullName>
    </submittedName>
</protein>
<dbReference type="InterPro" id="IPR056453">
    <property type="entry name" value="HTH_DNAJC9"/>
</dbReference>
<dbReference type="OrthoDB" id="110024at2759"/>
<accession>A0A084FZ28</accession>
<evidence type="ECO:0000313" key="4">
    <source>
        <dbReference type="Proteomes" id="UP000028545"/>
    </source>
</evidence>
<name>A0A084FZ28_PSEDA</name>
<dbReference type="SUPFAM" id="SSF46565">
    <property type="entry name" value="Chaperone J-domain"/>
    <property type="match status" value="1"/>
</dbReference>
<dbReference type="PROSITE" id="PS50076">
    <property type="entry name" value="DNAJ_2"/>
    <property type="match status" value="1"/>
</dbReference>
<dbReference type="VEuPathDB" id="FungiDB:SAPIO_CDS8182"/>
<feature type="compositionally biased region" description="Basic residues" evidence="1">
    <location>
        <begin position="229"/>
        <end position="239"/>
    </location>
</feature>
<reference evidence="3 4" key="1">
    <citation type="journal article" date="2014" name="Genome Announc.">
        <title>Draft genome sequence of the pathogenic fungus Scedosporium apiospermum.</title>
        <authorList>
            <person name="Vandeputte P."/>
            <person name="Ghamrawi S."/>
            <person name="Rechenmann M."/>
            <person name="Iltis A."/>
            <person name="Giraud S."/>
            <person name="Fleury M."/>
            <person name="Thornton C."/>
            <person name="Delhaes L."/>
            <person name="Meyer W."/>
            <person name="Papon N."/>
            <person name="Bouchara J.P."/>
        </authorList>
    </citation>
    <scope>NUCLEOTIDE SEQUENCE [LARGE SCALE GENOMIC DNA]</scope>
    <source>
        <strain evidence="3 4">IHEM 14462</strain>
    </source>
</reference>
<feature type="compositionally biased region" description="Basic and acidic residues" evidence="1">
    <location>
        <begin position="304"/>
        <end position="320"/>
    </location>
</feature>
<dbReference type="CDD" id="cd06257">
    <property type="entry name" value="DnaJ"/>
    <property type="match status" value="1"/>
</dbReference>
<dbReference type="GO" id="GO:0031072">
    <property type="term" value="F:heat shock protein binding"/>
    <property type="evidence" value="ECO:0007669"/>
    <property type="project" value="TreeGrafter"/>
</dbReference>
<evidence type="ECO:0000313" key="3">
    <source>
        <dbReference type="EMBL" id="KEZ40340.1"/>
    </source>
</evidence>
<dbReference type="GO" id="GO:0042393">
    <property type="term" value="F:histone binding"/>
    <property type="evidence" value="ECO:0007669"/>
    <property type="project" value="EnsemblFungi"/>
</dbReference>
<dbReference type="AlphaFoldDB" id="A0A084FZ28"/>
<dbReference type="HOGENOM" id="CLU_055868_0_1_1"/>
<sequence>MSSPTEDIADAEPPTIDPYEVLGLERTATPEQVKSAYRKAALKNHPDKVPQEKRQEAHKTFQSIAFAYAILSDPARRTRYDATGSTSDSILDSSDFDWSSYYRDLFADAISPDAIERFAKTYRHSDEERDDVLAAYEDAEGDLDAVYASVMLSDVLVDDERFRGIIDEAIEKGDVPAFDAYVKEGRKKRAERVKAAKAEAREAEEYAKELGVHDKLFGGDADGDDKGKGGRGKSKKKGSSSKGNSEDALAALIRGNQQRREGFFDHLEAKYGAQSKPGKGKKRKVEEEPSEEAFQAAAARLKKGKGESSARAETRRKSKR</sequence>
<dbReference type="EMBL" id="JOWA01000121">
    <property type="protein sequence ID" value="KEZ40340.1"/>
    <property type="molecule type" value="Genomic_DNA"/>
</dbReference>